<gene>
    <name evidence="3" type="primary">LOC117558142</name>
</gene>
<evidence type="ECO:0000256" key="1">
    <source>
        <dbReference type="SAM" id="MobiDB-lite"/>
    </source>
</evidence>
<feature type="compositionally biased region" description="Low complexity" evidence="1">
    <location>
        <begin position="79"/>
        <end position="93"/>
    </location>
</feature>
<sequence>MAHRKEMLTTLQAMEIVTNVDSNADMLPVDSESDDEDLLQPERNPDRCDSDDEIPPRQSDGDEDEMTSGPPPLSTFTQPTPASPSHSSTSASPFTRKRSAPVLATQPASKKHSLPKLPSSAFYQLSAASDTSVKPRKRGRGGAPTPQPGKGKASDKCVKPRKRGRGSSSSRTTEEELGWHNREENDQTPESLNFTPARKKAERGDLRWIREGKLVHKVDGQP</sequence>
<keyword evidence="2" id="KW-1185">Reference proteome</keyword>
<name>A0A6P8VTB4_GYMAC</name>
<reference evidence="3" key="1">
    <citation type="submission" date="2025-08" db="UniProtKB">
        <authorList>
            <consortium name="RefSeq"/>
        </authorList>
    </citation>
    <scope>IDENTIFICATION</scope>
</reference>
<proteinExistence type="predicted"/>
<accession>A0A6P8VTB4</accession>
<dbReference type="InParanoid" id="A0A6P8VTB4"/>
<dbReference type="AlphaFoldDB" id="A0A6P8VTB4"/>
<dbReference type="GeneID" id="117558142"/>
<dbReference type="KEGG" id="gacu:117558142"/>
<feature type="compositionally biased region" description="Polar residues" evidence="1">
    <location>
        <begin position="122"/>
        <end position="132"/>
    </location>
</feature>
<organism evidence="2 3">
    <name type="scientific">Gymnodraco acuticeps</name>
    <name type="common">Antarctic dragonfish</name>
    <dbReference type="NCBI Taxonomy" id="8218"/>
    <lineage>
        <taxon>Eukaryota</taxon>
        <taxon>Metazoa</taxon>
        <taxon>Chordata</taxon>
        <taxon>Craniata</taxon>
        <taxon>Vertebrata</taxon>
        <taxon>Euteleostomi</taxon>
        <taxon>Actinopterygii</taxon>
        <taxon>Neopterygii</taxon>
        <taxon>Teleostei</taxon>
        <taxon>Neoteleostei</taxon>
        <taxon>Acanthomorphata</taxon>
        <taxon>Eupercaria</taxon>
        <taxon>Perciformes</taxon>
        <taxon>Notothenioidei</taxon>
        <taxon>Bathydraconidae</taxon>
        <taxon>Gymnodraco</taxon>
    </lineage>
</organism>
<evidence type="ECO:0000313" key="2">
    <source>
        <dbReference type="Proteomes" id="UP000515161"/>
    </source>
</evidence>
<feature type="region of interest" description="Disordered" evidence="1">
    <location>
        <begin position="22"/>
        <end position="201"/>
    </location>
</feature>
<dbReference type="Proteomes" id="UP000515161">
    <property type="component" value="Unplaced"/>
</dbReference>
<protein>
    <submittedName>
        <fullName evidence="3">Uncharacterized protein LOC117558142 isoform X1</fullName>
    </submittedName>
</protein>
<feature type="compositionally biased region" description="Basic and acidic residues" evidence="1">
    <location>
        <begin position="172"/>
        <end position="185"/>
    </location>
</feature>
<evidence type="ECO:0000313" key="3">
    <source>
        <dbReference type="RefSeq" id="XP_034090045.1"/>
    </source>
</evidence>
<dbReference type="RefSeq" id="XP_034090045.1">
    <property type="nucleotide sequence ID" value="XM_034234154.1"/>
</dbReference>